<dbReference type="SUPFAM" id="SSF53474">
    <property type="entry name" value="alpha/beta-Hydrolases"/>
    <property type="match status" value="1"/>
</dbReference>
<dbReference type="GO" id="GO:0004806">
    <property type="term" value="F:triacylglycerol lipase activity"/>
    <property type="evidence" value="ECO:0007669"/>
    <property type="project" value="TreeGrafter"/>
</dbReference>
<dbReference type="Gene3D" id="3.40.50.1820">
    <property type="entry name" value="alpha/beta hydrolase"/>
    <property type="match status" value="1"/>
</dbReference>
<evidence type="ECO:0000313" key="3">
    <source>
        <dbReference type="Proteomes" id="UP000184363"/>
    </source>
</evidence>
<accession>A0A1M6ZGE9</accession>
<sequence>MSGAGRVRTGDQNLVDAAGAGRQSVAVERYVDVAPGVRLWAEYLPATGPTPGAPILLIMGANTSGLAWPDELVTRLAEHHPVIRYDHRDTGRSTWSEDDPDYGPIELAQDAIAVLDAFDVPQAHLVGMSLGGILVQLLLLDHPERIATATVFCTGPLPLPGVELPGPAEPLLRMWAELDDPRDAEGELTWRVEHWRLLNGTGTPFDPAEFRALEERIIAHTGHIDAPSAHARMVIEGLDRGAELAGVDVPTLVIEAPDDPAYPPPNHGTLARALGAGRLVRIPGMGHAINRTVIPPLAAAILTQTQQRTPSHA</sequence>
<name>A0A1M6ZGE9_PSETH</name>
<protein>
    <submittedName>
        <fullName evidence="2">Pimeloyl-ACP methyl ester carboxylesterase</fullName>
    </submittedName>
</protein>
<dbReference type="PANTHER" id="PTHR43433">
    <property type="entry name" value="HYDROLASE, ALPHA/BETA FOLD FAMILY PROTEIN"/>
    <property type="match status" value="1"/>
</dbReference>
<dbReference type="InterPro" id="IPR050471">
    <property type="entry name" value="AB_hydrolase"/>
</dbReference>
<evidence type="ECO:0000313" key="2">
    <source>
        <dbReference type="EMBL" id="SHL29449.1"/>
    </source>
</evidence>
<dbReference type="InterPro" id="IPR000073">
    <property type="entry name" value="AB_hydrolase_1"/>
</dbReference>
<feature type="domain" description="AB hydrolase-1" evidence="1">
    <location>
        <begin position="54"/>
        <end position="289"/>
    </location>
</feature>
<dbReference type="AlphaFoldDB" id="A0A1M6ZGE9"/>
<dbReference type="EMBL" id="FRAP01000023">
    <property type="protein sequence ID" value="SHL29449.1"/>
    <property type="molecule type" value="Genomic_DNA"/>
</dbReference>
<dbReference type="Pfam" id="PF00561">
    <property type="entry name" value="Abhydrolase_1"/>
    <property type="match status" value="1"/>
</dbReference>
<dbReference type="PANTHER" id="PTHR43433:SF5">
    <property type="entry name" value="AB HYDROLASE-1 DOMAIN-CONTAINING PROTEIN"/>
    <property type="match status" value="1"/>
</dbReference>
<dbReference type="GO" id="GO:0046503">
    <property type="term" value="P:glycerolipid catabolic process"/>
    <property type="evidence" value="ECO:0007669"/>
    <property type="project" value="TreeGrafter"/>
</dbReference>
<dbReference type="STRING" id="1848.SAMN05443637_123112"/>
<dbReference type="Proteomes" id="UP000184363">
    <property type="component" value="Unassembled WGS sequence"/>
</dbReference>
<organism evidence="2 3">
    <name type="scientific">Pseudonocardia thermophila</name>
    <dbReference type="NCBI Taxonomy" id="1848"/>
    <lineage>
        <taxon>Bacteria</taxon>
        <taxon>Bacillati</taxon>
        <taxon>Actinomycetota</taxon>
        <taxon>Actinomycetes</taxon>
        <taxon>Pseudonocardiales</taxon>
        <taxon>Pseudonocardiaceae</taxon>
        <taxon>Pseudonocardia</taxon>
    </lineage>
</organism>
<dbReference type="InterPro" id="IPR029058">
    <property type="entry name" value="AB_hydrolase_fold"/>
</dbReference>
<reference evidence="2 3" key="1">
    <citation type="submission" date="2016-11" db="EMBL/GenBank/DDBJ databases">
        <authorList>
            <person name="Jaros S."/>
            <person name="Januszkiewicz K."/>
            <person name="Wedrychowicz H."/>
        </authorList>
    </citation>
    <scope>NUCLEOTIDE SEQUENCE [LARGE SCALE GENOMIC DNA]</scope>
    <source>
        <strain evidence="2 3">DSM 43832</strain>
    </source>
</reference>
<keyword evidence="3" id="KW-1185">Reference proteome</keyword>
<evidence type="ECO:0000259" key="1">
    <source>
        <dbReference type="Pfam" id="PF00561"/>
    </source>
</evidence>
<gene>
    <name evidence="2" type="ORF">SAMN05443637_123112</name>
</gene>
<proteinExistence type="predicted"/>